<proteinExistence type="predicted"/>
<dbReference type="EMBL" id="JBHTIS010002133">
    <property type="protein sequence ID" value="MFD1049365.1"/>
    <property type="molecule type" value="Genomic_DNA"/>
</dbReference>
<dbReference type="SUPFAM" id="SSF88946">
    <property type="entry name" value="Sigma2 domain of RNA polymerase sigma factors"/>
    <property type="match status" value="1"/>
</dbReference>
<accession>A0ABW3MFF1</accession>
<evidence type="ECO:0000256" key="2">
    <source>
        <dbReference type="ARBA" id="ARBA00023082"/>
    </source>
</evidence>
<feature type="non-terminal residue" evidence="6">
    <location>
        <position position="69"/>
    </location>
</feature>
<keyword evidence="2" id="KW-0731">Sigma factor</keyword>
<dbReference type="InterPro" id="IPR013325">
    <property type="entry name" value="RNA_pol_sigma_r2"/>
</dbReference>
<gene>
    <name evidence="6" type="ORF">ACFQ1S_29430</name>
</gene>
<dbReference type="InterPro" id="IPR039425">
    <property type="entry name" value="RNA_pol_sigma-70-like"/>
</dbReference>
<evidence type="ECO:0000313" key="6">
    <source>
        <dbReference type="EMBL" id="MFD1049365.1"/>
    </source>
</evidence>
<protein>
    <submittedName>
        <fullName evidence="6">Sigma factor</fullName>
    </submittedName>
</protein>
<evidence type="ECO:0000256" key="3">
    <source>
        <dbReference type="ARBA" id="ARBA00023125"/>
    </source>
</evidence>
<dbReference type="InterPro" id="IPR007627">
    <property type="entry name" value="RNA_pol_sigma70_r2"/>
</dbReference>
<dbReference type="Proteomes" id="UP001597045">
    <property type="component" value="Unassembled WGS sequence"/>
</dbReference>
<comment type="caution">
    <text evidence="6">The sequence shown here is derived from an EMBL/GenBank/DDBJ whole genome shotgun (WGS) entry which is preliminary data.</text>
</comment>
<dbReference type="PANTHER" id="PTHR43133:SF8">
    <property type="entry name" value="RNA POLYMERASE SIGMA FACTOR HI_1459-RELATED"/>
    <property type="match status" value="1"/>
</dbReference>
<reference evidence="7" key="1">
    <citation type="journal article" date="2019" name="Int. J. Syst. Evol. Microbiol.">
        <title>The Global Catalogue of Microorganisms (GCM) 10K type strain sequencing project: providing services to taxonomists for standard genome sequencing and annotation.</title>
        <authorList>
            <consortium name="The Broad Institute Genomics Platform"/>
            <consortium name="The Broad Institute Genome Sequencing Center for Infectious Disease"/>
            <person name="Wu L."/>
            <person name="Ma J."/>
        </authorList>
    </citation>
    <scope>NUCLEOTIDE SEQUENCE [LARGE SCALE GENOMIC DNA]</scope>
    <source>
        <strain evidence="7">JCM 31486</strain>
    </source>
</reference>
<keyword evidence="3" id="KW-0238">DNA-binding</keyword>
<evidence type="ECO:0000313" key="7">
    <source>
        <dbReference type="Proteomes" id="UP001597045"/>
    </source>
</evidence>
<evidence type="ECO:0000259" key="5">
    <source>
        <dbReference type="Pfam" id="PF04542"/>
    </source>
</evidence>
<dbReference type="Pfam" id="PF04542">
    <property type="entry name" value="Sigma70_r2"/>
    <property type="match status" value="1"/>
</dbReference>
<evidence type="ECO:0000256" key="1">
    <source>
        <dbReference type="ARBA" id="ARBA00023015"/>
    </source>
</evidence>
<evidence type="ECO:0000256" key="4">
    <source>
        <dbReference type="ARBA" id="ARBA00023163"/>
    </source>
</evidence>
<keyword evidence="4" id="KW-0804">Transcription</keyword>
<name>A0ABW3MFF1_9PSEU</name>
<dbReference type="PANTHER" id="PTHR43133">
    <property type="entry name" value="RNA POLYMERASE ECF-TYPE SIGMA FACTO"/>
    <property type="match status" value="1"/>
</dbReference>
<sequence length="69" mass="7599">MSGGAAVADEVLLRRVTGGDSAALTLLYSRHGDALFRYLVRLCVDRMRAEEVLQDTLLAVWRGADTYRG</sequence>
<keyword evidence="1" id="KW-0805">Transcription regulation</keyword>
<dbReference type="Gene3D" id="1.10.1740.10">
    <property type="match status" value="1"/>
</dbReference>
<organism evidence="6 7">
    <name type="scientific">Kibdelosporangium lantanae</name>
    <dbReference type="NCBI Taxonomy" id="1497396"/>
    <lineage>
        <taxon>Bacteria</taxon>
        <taxon>Bacillati</taxon>
        <taxon>Actinomycetota</taxon>
        <taxon>Actinomycetes</taxon>
        <taxon>Pseudonocardiales</taxon>
        <taxon>Pseudonocardiaceae</taxon>
        <taxon>Kibdelosporangium</taxon>
    </lineage>
</organism>
<keyword evidence="7" id="KW-1185">Reference proteome</keyword>
<feature type="domain" description="RNA polymerase sigma-70 region 2" evidence="5">
    <location>
        <begin position="27"/>
        <end position="68"/>
    </location>
</feature>